<dbReference type="GO" id="GO:0010227">
    <property type="term" value="P:floral organ abscission"/>
    <property type="evidence" value="ECO:0007669"/>
    <property type="project" value="InterPro"/>
</dbReference>
<dbReference type="PANTHER" id="PTHR33599:SF11">
    <property type="entry name" value="PROTEIN IDA-LIKE 5"/>
    <property type="match status" value="1"/>
</dbReference>
<evidence type="ECO:0000256" key="4">
    <source>
        <dbReference type="SAM" id="MobiDB-lite"/>
    </source>
</evidence>
<dbReference type="Proteomes" id="UP001165190">
    <property type="component" value="Unassembled WGS sequence"/>
</dbReference>
<evidence type="ECO:0000256" key="3">
    <source>
        <dbReference type="ARBA" id="ARBA00022729"/>
    </source>
</evidence>
<reference evidence="6" key="1">
    <citation type="submission" date="2023-05" db="EMBL/GenBank/DDBJ databases">
        <title>Genome and transcriptome analyses reveal genes involved in the formation of fine ridges on petal epidermal cells in Hibiscus trionum.</title>
        <authorList>
            <person name="Koshimizu S."/>
            <person name="Masuda S."/>
            <person name="Ishii T."/>
            <person name="Shirasu K."/>
            <person name="Hoshino A."/>
            <person name="Arita M."/>
        </authorList>
    </citation>
    <scope>NUCLEOTIDE SEQUENCE</scope>
    <source>
        <strain evidence="6">Hamamatsu line</strain>
    </source>
</reference>
<evidence type="ECO:0000313" key="6">
    <source>
        <dbReference type="EMBL" id="GMI90811.1"/>
    </source>
</evidence>
<dbReference type="PANTHER" id="PTHR33599">
    <property type="entry name" value="PROTEIN IDA-LIKE 5"/>
    <property type="match status" value="1"/>
</dbReference>
<evidence type="ECO:0000256" key="2">
    <source>
        <dbReference type="ARBA" id="ARBA00022525"/>
    </source>
</evidence>
<gene>
    <name evidence="6" type="ORF">HRI_002750400</name>
</gene>
<feature type="region of interest" description="Disordered" evidence="4">
    <location>
        <begin position="59"/>
        <end position="82"/>
    </location>
</feature>
<evidence type="ECO:0000256" key="5">
    <source>
        <dbReference type="SAM" id="SignalP"/>
    </source>
</evidence>
<evidence type="ECO:0000313" key="7">
    <source>
        <dbReference type="Proteomes" id="UP001165190"/>
    </source>
</evidence>
<evidence type="ECO:0000256" key="1">
    <source>
        <dbReference type="ARBA" id="ARBA00004239"/>
    </source>
</evidence>
<dbReference type="AlphaFoldDB" id="A0A9W7I8I3"/>
<organism evidence="6 7">
    <name type="scientific">Hibiscus trionum</name>
    <name type="common">Flower of an hour</name>
    <dbReference type="NCBI Taxonomy" id="183268"/>
    <lineage>
        <taxon>Eukaryota</taxon>
        <taxon>Viridiplantae</taxon>
        <taxon>Streptophyta</taxon>
        <taxon>Embryophyta</taxon>
        <taxon>Tracheophyta</taxon>
        <taxon>Spermatophyta</taxon>
        <taxon>Magnoliopsida</taxon>
        <taxon>eudicotyledons</taxon>
        <taxon>Gunneridae</taxon>
        <taxon>Pentapetalae</taxon>
        <taxon>rosids</taxon>
        <taxon>malvids</taxon>
        <taxon>Malvales</taxon>
        <taxon>Malvaceae</taxon>
        <taxon>Malvoideae</taxon>
        <taxon>Hibiscus</taxon>
    </lineage>
</organism>
<proteinExistence type="predicted"/>
<accession>A0A9W7I8I3</accession>
<dbReference type="EMBL" id="BSYR01000024">
    <property type="protein sequence ID" value="GMI90811.1"/>
    <property type="molecule type" value="Genomic_DNA"/>
</dbReference>
<protein>
    <submittedName>
        <fullName evidence="6">Uncharacterized protein</fullName>
    </submittedName>
</protein>
<dbReference type="OrthoDB" id="994133at2759"/>
<keyword evidence="3 5" id="KW-0732">Signal</keyword>
<feature type="signal peptide" evidence="5">
    <location>
        <begin position="1"/>
        <end position="21"/>
    </location>
</feature>
<dbReference type="InterPro" id="IPR039639">
    <property type="entry name" value="IDA-like"/>
</dbReference>
<comment type="subcellular location">
    <subcellularLocation>
        <location evidence="1">Secreted</location>
        <location evidence="1">Extracellular space</location>
    </subcellularLocation>
</comment>
<keyword evidence="7" id="KW-1185">Reference proteome</keyword>
<name>A0A9W7I8I3_HIBTR</name>
<feature type="chain" id="PRO_5040756841" evidence="5">
    <location>
        <begin position="22"/>
        <end position="82"/>
    </location>
</feature>
<keyword evidence="2" id="KW-0964">Secreted</keyword>
<sequence>MGHRMLRVLVLWLFIFLLSEAAVQGSTSASRYSHMFHMNPKSSHRNSPRSFFGALPKTIPIPPSAPSRNHNDIGLQSSKPFP</sequence>
<dbReference type="GO" id="GO:0005576">
    <property type="term" value="C:extracellular region"/>
    <property type="evidence" value="ECO:0007669"/>
    <property type="project" value="UniProtKB-SubCell"/>
</dbReference>
<comment type="caution">
    <text evidence="6">The sequence shown here is derived from an EMBL/GenBank/DDBJ whole genome shotgun (WGS) entry which is preliminary data.</text>
</comment>